<evidence type="ECO:0000256" key="2">
    <source>
        <dbReference type="SAM" id="SignalP"/>
    </source>
</evidence>
<organism evidence="4 5">
    <name type="scientific">Paramarasmius palmivorus</name>
    <dbReference type="NCBI Taxonomy" id="297713"/>
    <lineage>
        <taxon>Eukaryota</taxon>
        <taxon>Fungi</taxon>
        <taxon>Dikarya</taxon>
        <taxon>Basidiomycota</taxon>
        <taxon>Agaricomycotina</taxon>
        <taxon>Agaricomycetes</taxon>
        <taxon>Agaricomycetidae</taxon>
        <taxon>Agaricales</taxon>
        <taxon>Marasmiineae</taxon>
        <taxon>Marasmiaceae</taxon>
        <taxon>Paramarasmius</taxon>
    </lineage>
</organism>
<feature type="region of interest" description="Disordered" evidence="1">
    <location>
        <begin position="317"/>
        <end position="354"/>
    </location>
</feature>
<dbReference type="EMBL" id="JAYKXP010000125">
    <property type="protein sequence ID" value="KAK7024389.1"/>
    <property type="molecule type" value="Genomic_DNA"/>
</dbReference>
<sequence>MLLQLAALSILAHGISAQTWRLTQHFGGPQFFDGFQYVENATDPANNFGNIRTIGESSPFRSRMTYVDSNGRAIIKVDDETVGNPLDTEFGRNSIYLKSREPMTFGSLIVVDLEHIPYGCSVWPGLFTQGENWPEGGELDLIEGVNLQPRNQYALHTDPDHRCRHTATGEQQTGTTTFAECTADGIDNRGCTVQEASPRSFGSSFAGGAYALAWDEQGIRMWFFERGTLPTGIDNDPDPSQWPTPSAFYPASGCDPRTAFGPQVLTIAINICGKWALPAFGETCGSVASQCVDMVRDPANYRNAYWEINYISIYTSSSSSATPTNTSSTSGPRNTGSAASDSTPNEPQNDGNNAGVSLNEVRLWRYMMTVASLALVPTIAAGLL</sequence>
<evidence type="ECO:0000259" key="3">
    <source>
        <dbReference type="PROSITE" id="PS51762"/>
    </source>
</evidence>
<dbReference type="PANTHER" id="PTHR10963:SF24">
    <property type="entry name" value="GLYCOSIDASE C21B10.07-RELATED"/>
    <property type="match status" value="1"/>
</dbReference>
<reference evidence="4 5" key="1">
    <citation type="submission" date="2024-01" db="EMBL/GenBank/DDBJ databases">
        <title>A draft genome for a cacao thread blight-causing isolate of Paramarasmius palmivorus.</title>
        <authorList>
            <person name="Baruah I.K."/>
            <person name="Bukari Y."/>
            <person name="Amoako-Attah I."/>
            <person name="Meinhardt L.W."/>
            <person name="Bailey B.A."/>
            <person name="Cohen S.P."/>
        </authorList>
    </citation>
    <scope>NUCLEOTIDE SEQUENCE [LARGE SCALE GENOMIC DNA]</scope>
    <source>
        <strain evidence="4 5">GH-12</strain>
    </source>
</reference>
<dbReference type="Proteomes" id="UP001383192">
    <property type="component" value="Unassembled WGS sequence"/>
</dbReference>
<protein>
    <recommendedName>
        <fullName evidence="3">GH16 domain-containing protein</fullName>
    </recommendedName>
</protein>
<dbReference type="SUPFAM" id="SSF49899">
    <property type="entry name" value="Concanavalin A-like lectins/glucanases"/>
    <property type="match status" value="1"/>
</dbReference>
<name>A0AAW0BEF8_9AGAR</name>
<feature type="compositionally biased region" description="Polar residues" evidence="1">
    <location>
        <begin position="338"/>
        <end position="354"/>
    </location>
</feature>
<dbReference type="InterPro" id="IPR000757">
    <property type="entry name" value="Beta-glucanase-like"/>
</dbReference>
<evidence type="ECO:0000313" key="5">
    <source>
        <dbReference type="Proteomes" id="UP001383192"/>
    </source>
</evidence>
<keyword evidence="5" id="KW-1185">Reference proteome</keyword>
<dbReference type="InterPro" id="IPR013320">
    <property type="entry name" value="ConA-like_dom_sf"/>
</dbReference>
<feature type="compositionally biased region" description="Low complexity" evidence="1">
    <location>
        <begin position="317"/>
        <end position="337"/>
    </location>
</feature>
<dbReference type="GO" id="GO:0009251">
    <property type="term" value="P:glucan catabolic process"/>
    <property type="evidence" value="ECO:0007669"/>
    <property type="project" value="TreeGrafter"/>
</dbReference>
<dbReference type="Gene3D" id="2.60.120.200">
    <property type="match status" value="1"/>
</dbReference>
<dbReference type="GO" id="GO:0004553">
    <property type="term" value="F:hydrolase activity, hydrolyzing O-glycosyl compounds"/>
    <property type="evidence" value="ECO:0007669"/>
    <property type="project" value="InterPro"/>
</dbReference>
<feature type="signal peptide" evidence="2">
    <location>
        <begin position="1"/>
        <end position="17"/>
    </location>
</feature>
<comment type="caution">
    <text evidence="4">The sequence shown here is derived from an EMBL/GenBank/DDBJ whole genome shotgun (WGS) entry which is preliminary data.</text>
</comment>
<dbReference type="Pfam" id="PF26113">
    <property type="entry name" value="GH16_XgeA"/>
    <property type="match status" value="1"/>
</dbReference>
<proteinExistence type="predicted"/>
<accession>A0AAW0BEF8</accession>
<dbReference type="AlphaFoldDB" id="A0AAW0BEF8"/>
<dbReference type="PROSITE" id="PS51762">
    <property type="entry name" value="GH16_2"/>
    <property type="match status" value="1"/>
</dbReference>
<feature type="chain" id="PRO_5043676332" description="GH16 domain-containing protein" evidence="2">
    <location>
        <begin position="18"/>
        <end position="384"/>
    </location>
</feature>
<gene>
    <name evidence="4" type="ORF">VNI00_016330</name>
</gene>
<dbReference type="InterPro" id="IPR050546">
    <property type="entry name" value="Glycosyl_Hydrlase_16"/>
</dbReference>
<feature type="domain" description="GH16" evidence="3">
    <location>
        <begin position="16"/>
        <end position="303"/>
    </location>
</feature>
<keyword evidence="2" id="KW-0732">Signal</keyword>
<dbReference type="PANTHER" id="PTHR10963">
    <property type="entry name" value="GLYCOSYL HYDROLASE-RELATED"/>
    <property type="match status" value="1"/>
</dbReference>
<evidence type="ECO:0000313" key="4">
    <source>
        <dbReference type="EMBL" id="KAK7024389.1"/>
    </source>
</evidence>
<evidence type="ECO:0000256" key="1">
    <source>
        <dbReference type="SAM" id="MobiDB-lite"/>
    </source>
</evidence>